<dbReference type="InterPro" id="IPR004811">
    <property type="entry name" value="RelA/Spo_fam"/>
</dbReference>
<dbReference type="Gene3D" id="3.30.460.10">
    <property type="entry name" value="Beta Polymerase, domain 2"/>
    <property type="match status" value="1"/>
</dbReference>
<comment type="function">
    <text evidence="5">In eubacteria ppGpp (guanosine 3'-diphosphate 5'-diphosphate) is a mediator of the stringent response that coordinates a variety of cellular activities in response to changes in nutritional abundance.</text>
</comment>
<gene>
    <name evidence="8" type="primary">relA</name>
    <name evidence="8" type="ORF">GCM10011430_01690</name>
</gene>
<dbReference type="Pfam" id="PF19296">
    <property type="entry name" value="RelA_AH_RIS"/>
    <property type="match status" value="1"/>
</dbReference>
<keyword evidence="9" id="KW-1185">Reference proteome</keyword>
<accession>A0A8J3B1A6</accession>
<reference evidence="8" key="1">
    <citation type="journal article" date="2014" name="Int. J. Syst. Evol. Microbiol.">
        <title>Complete genome sequence of Corynebacterium casei LMG S-19264T (=DSM 44701T), isolated from a smear-ripened cheese.</title>
        <authorList>
            <consortium name="US DOE Joint Genome Institute (JGI-PGF)"/>
            <person name="Walter F."/>
            <person name="Albersmeier A."/>
            <person name="Kalinowski J."/>
            <person name="Ruckert C."/>
        </authorList>
    </citation>
    <scope>NUCLEOTIDE SEQUENCE</scope>
    <source>
        <strain evidence="8">CCM 7664</strain>
    </source>
</reference>
<dbReference type="GO" id="GO:0008893">
    <property type="term" value="F:guanosine-3',5'-bis(diphosphate) 3'-diphosphatase activity"/>
    <property type="evidence" value="ECO:0007669"/>
    <property type="project" value="TreeGrafter"/>
</dbReference>
<evidence type="ECO:0000256" key="4">
    <source>
        <dbReference type="ARBA" id="ARBA00033308"/>
    </source>
</evidence>
<dbReference type="CDD" id="cd05399">
    <property type="entry name" value="NT_Rel-Spo_like"/>
    <property type="match status" value="1"/>
</dbReference>
<dbReference type="InterPro" id="IPR002912">
    <property type="entry name" value="ACT_dom"/>
</dbReference>
<evidence type="ECO:0000256" key="5">
    <source>
        <dbReference type="RuleBase" id="RU003847"/>
    </source>
</evidence>
<dbReference type="SMART" id="SM00954">
    <property type="entry name" value="RelA_SpoT"/>
    <property type="match status" value="1"/>
</dbReference>
<dbReference type="CDD" id="cd04876">
    <property type="entry name" value="ACT_RelA-SpoT"/>
    <property type="match status" value="1"/>
</dbReference>
<dbReference type="Pfam" id="PF02824">
    <property type="entry name" value="TGS"/>
    <property type="match status" value="1"/>
</dbReference>
<evidence type="ECO:0000313" key="9">
    <source>
        <dbReference type="Proteomes" id="UP000627205"/>
    </source>
</evidence>
<evidence type="ECO:0000256" key="2">
    <source>
        <dbReference type="ARBA" id="ARBA00029754"/>
    </source>
</evidence>
<comment type="caution">
    <text evidence="8">The sequence shown here is derived from an EMBL/GenBank/DDBJ whole genome shotgun (WGS) entry which is preliminary data.</text>
</comment>
<dbReference type="FunFam" id="3.10.20.30:FF:000002">
    <property type="entry name" value="GTP pyrophosphokinase (RelA/SpoT)"/>
    <property type="match status" value="1"/>
</dbReference>
<dbReference type="GO" id="GO:0005886">
    <property type="term" value="C:plasma membrane"/>
    <property type="evidence" value="ECO:0007669"/>
    <property type="project" value="TreeGrafter"/>
</dbReference>
<dbReference type="CDD" id="cd01668">
    <property type="entry name" value="TGS_RSH"/>
    <property type="match status" value="1"/>
</dbReference>
<dbReference type="PANTHER" id="PTHR21262:SF31">
    <property type="entry name" value="GTP PYROPHOSPHOKINASE"/>
    <property type="match status" value="1"/>
</dbReference>
<dbReference type="InterPro" id="IPR004095">
    <property type="entry name" value="TGS"/>
</dbReference>
<dbReference type="SUPFAM" id="SSF81301">
    <property type="entry name" value="Nucleotidyltransferase"/>
    <property type="match status" value="1"/>
</dbReference>
<dbReference type="PROSITE" id="PS51671">
    <property type="entry name" value="ACT"/>
    <property type="match status" value="1"/>
</dbReference>
<evidence type="ECO:0000256" key="1">
    <source>
        <dbReference type="ARBA" id="ARBA00019852"/>
    </source>
</evidence>
<dbReference type="SUPFAM" id="SSF81271">
    <property type="entry name" value="TGS-like"/>
    <property type="match status" value="1"/>
</dbReference>
<dbReference type="InterPro" id="IPR012675">
    <property type="entry name" value="Beta-grasp_dom_sf"/>
</dbReference>
<dbReference type="Gene3D" id="3.30.70.260">
    <property type="match status" value="1"/>
</dbReference>
<dbReference type="GO" id="GO:0015969">
    <property type="term" value="P:guanosine tetraphosphate metabolic process"/>
    <property type="evidence" value="ECO:0007669"/>
    <property type="project" value="InterPro"/>
</dbReference>
<dbReference type="GO" id="GO:0008728">
    <property type="term" value="F:GTP diphosphokinase activity"/>
    <property type="evidence" value="ECO:0007669"/>
    <property type="project" value="TreeGrafter"/>
</dbReference>
<dbReference type="Pfam" id="PF13328">
    <property type="entry name" value="HD_4"/>
    <property type="match status" value="1"/>
</dbReference>
<sequence length="760" mass="85057">MVSLAATQSDTRELLRTGLTEQDGARVMDALAFVEPLYQGKIISSAQENPDNGQDAFEFVQGVAGLVAQLETDADTRIAALLFELAELDPAAAEKIEERFGKEVADLVAGIRQLMRLHELTFVQQEASRGKNAAQEAADQLEVLRKMLLAMASDMRAVLVRLGTRVITLRHFAEKKLQNERSRQYARETFDLYTPLANRLGVWQLKWELEDLSFRFLEPESYRRIASMLEEKRVEREAFVENSIKRLQSEMKAAGIKAEVFGRPKHIYSIWNKLRGKAIDFSDLYDVRAFRVIVDDVKTCYTVLGIVHNIWTPLPEEFDDYIARPKANGYQSLHTVVMAEDGRPLEVQVRTHDMHDFAEYGVAAHWRYKEAGTSNFSAQKYDEKIAWLRQLLAWKSEVVDAVVAQEDVHRDWVEKLKSATLDDRIYVLTPQARVIELPNGATPIDFAYHLHSDVGHRCRGARVDGVLVPLNTVLKNGQTVEIITAKGLSTTGAVGPSRDWLSPGYAASSRTRAKVRAWFNAIDQQETLASGRSLVEKTLQREGKTAVNLEELAHKLGFAKLDDLLLAVGKDEFSLRTIEQALHGDDPDAAKQIELDESAIARKSRASSVMQGAKSGVLVVGTDGLMTQLARCCKPAPPDPIVGFVTRGKGVSIHRANCRNFVEMRQRAPERVIQTAWGKSELATVYPVDIFVLASDRQGLLRDISDIFLREKINVIGVSTQSMKGQARMAFTAEINSTAQLQKALNVIREVNGVLEARRH</sequence>
<dbReference type="GO" id="GO:0015949">
    <property type="term" value="P:nucleobase-containing small molecule interconversion"/>
    <property type="evidence" value="ECO:0007669"/>
    <property type="project" value="UniProtKB-ARBA"/>
</dbReference>
<dbReference type="InterPro" id="IPR033655">
    <property type="entry name" value="TGS_RelA/SpoT"/>
</dbReference>
<dbReference type="InterPro" id="IPR045865">
    <property type="entry name" value="ACT-like_dom_sf"/>
</dbReference>
<dbReference type="InterPro" id="IPR045600">
    <property type="entry name" value="RelA/SpoT_AH_RIS"/>
</dbReference>
<dbReference type="GO" id="GO:0042594">
    <property type="term" value="P:response to starvation"/>
    <property type="evidence" value="ECO:0007669"/>
    <property type="project" value="TreeGrafter"/>
</dbReference>
<protein>
    <recommendedName>
        <fullName evidence="1">GTP pyrophosphokinase</fullName>
    </recommendedName>
    <alternativeName>
        <fullName evidence="3">(p)ppGpp synthase</fullName>
    </alternativeName>
    <alternativeName>
        <fullName evidence="2">ATP:GTP 3'-pyrophosphotransferase</fullName>
    </alternativeName>
    <alternativeName>
        <fullName evidence="4">ppGpp synthase I</fullName>
    </alternativeName>
</protein>
<dbReference type="RefSeq" id="WP_188419093.1">
    <property type="nucleotide sequence ID" value="NZ_BMDP01000001.1"/>
</dbReference>
<dbReference type="PROSITE" id="PS51880">
    <property type="entry name" value="TGS"/>
    <property type="match status" value="1"/>
</dbReference>
<dbReference type="Gene3D" id="1.10.3210.10">
    <property type="entry name" value="Hypothetical protein af1432"/>
    <property type="match status" value="1"/>
</dbReference>
<proteinExistence type="inferred from homology"/>
<dbReference type="InterPro" id="IPR043519">
    <property type="entry name" value="NT_sf"/>
</dbReference>
<dbReference type="SUPFAM" id="SSF55021">
    <property type="entry name" value="ACT-like"/>
    <property type="match status" value="1"/>
</dbReference>
<dbReference type="NCBIfam" id="TIGR00691">
    <property type="entry name" value="spoT_relA"/>
    <property type="match status" value="1"/>
</dbReference>
<evidence type="ECO:0000259" key="6">
    <source>
        <dbReference type="PROSITE" id="PS51671"/>
    </source>
</evidence>
<dbReference type="EMBL" id="BMDP01000001">
    <property type="protein sequence ID" value="GGI52995.1"/>
    <property type="molecule type" value="Genomic_DNA"/>
</dbReference>
<dbReference type="InterPro" id="IPR007685">
    <property type="entry name" value="RelA_SpoT"/>
</dbReference>
<dbReference type="AlphaFoldDB" id="A0A8J3B1A6"/>
<dbReference type="Gene3D" id="3.10.20.30">
    <property type="match status" value="1"/>
</dbReference>
<dbReference type="PANTHER" id="PTHR21262">
    <property type="entry name" value="GUANOSINE-3',5'-BIS DIPHOSPHATE 3'-PYROPHOSPHOHYDROLASE"/>
    <property type="match status" value="1"/>
</dbReference>
<name>A0A8J3B1A6_9BURK</name>
<dbReference type="Pfam" id="PF04607">
    <property type="entry name" value="RelA_SpoT"/>
    <property type="match status" value="1"/>
</dbReference>
<comment type="similarity">
    <text evidence="5">Belongs to the relA/spoT family.</text>
</comment>
<feature type="domain" description="ACT" evidence="6">
    <location>
        <begin position="689"/>
        <end position="760"/>
    </location>
</feature>
<evidence type="ECO:0000256" key="3">
    <source>
        <dbReference type="ARBA" id="ARBA00032407"/>
    </source>
</evidence>
<evidence type="ECO:0000313" key="8">
    <source>
        <dbReference type="EMBL" id="GGI52995.1"/>
    </source>
</evidence>
<dbReference type="FunFam" id="3.30.460.10:FF:000001">
    <property type="entry name" value="GTP pyrophosphokinase RelA"/>
    <property type="match status" value="1"/>
</dbReference>
<organism evidence="8 9">
    <name type="scientific">Oxalicibacterium solurbis</name>
    <dbReference type="NCBI Taxonomy" id="69280"/>
    <lineage>
        <taxon>Bacteria</taxon>
        <taxon>Pseudomonadati</taxon>
        <taxon>Pseudomonadota</taxon>
        <taxon>Betaproteobacteria</taxon>
        <taxon>Burkholderiales</taxon>
        <taxon>Oxalobacteraceae</taxon>
        <taxon>Oxalicibacterium</taxon>
    </lineage>
</organism>
<dbReference type="InterPro" id="IPR012676">
    <property type="entry name" value="TGS-like"/>
</dbReference>
<dbReference type="Pfam" id="PF13291">
    <property type="entry name" value="ACT_4"/>
    <property type="match status" value="1"/>
</dbReference>
<dbReference type="Proteomes" id="UP000627205">
    <property type="component" value="Unassembled WGS sequence"/>
</dbReference>
<dbReference type="SUPFAM" id="SSF109604">
    <property type="entry name" value="HD-domain/PDEase-like"/>
    <property type="match status" value="1"/>
</dbReference>
<reference evidence="8" key="2">
    <citation type="submission" date="2020-09" db="EMBL/GenBank/DDBJ databases">
        <authorList>
            <person name="Sun Q."/>
            <person name="Sedlacek I."/>
        </authorList>
    </citation>
    <scope>NUCLEOTIDE SEQUENCE</scope>
    <source>
        <strain evidence="8">CCM 7664</strain>
    </source>
</reference>
<evidence type="ECO:0000259" key="7">
    <source>
        <dbReference type="PROSITE" id="PS51880"/>
    </source>
</evidence>
<feature type="domain" description="TGS" evidence="7">
    <location>
        <begin position="423"/>
        <end position="484"/>
    </location>
</feature>